<dbReference type="Proteomes" id="UP001596157">
    <property type="component" value="Unassembled WGS sequence"/>
</dbReference>
<feature type="compositionally biased region" description="Pro residues" evidence="1">
    <location>
        <begin position="469"/>
        <end position="479"/>
    </location>
</feature>
<keyword evidence="2" id="KW-0472">Membrane</keyword>
<reference evidence="5" key="1">
    <citation type="journal article" date="2019" name="Int. J. Syst. Evol. Microbiol.">
        <title>The Global Catalogue of Microorganisms (GCM) 10K type strain sequencing project: providing services to taxonomists for standard genome sequencing and annotation.</title>
        <authorList>
            <consortium name="The Broad Institute Genomics Platform"/>
            <consortium name="The Broad Institute Genome Sequencing Center for Infectious Disease"/>
            <person name="Wu L."/>
            <person name="Ma J."/>
        </authorList>
    </citation>
    <scope>NUCLEOTIDE SEQUENCE [LARGE SCALE GENOMIC DNA]</scope>
    <source>
        <strain evidence="5">CCUG 59778</strain>
    </source>
</reference>
<comment type="caution">
    <text evidence="4">The sequence shown here is derived from an EMBL/GenBank/DDBJ whole genome shotgun (WGS) entry which is preliminary data.</text>
</comment>
<evidence type="ECO:0000256" key="3">
    <source>
        <dbReference type="SAM" id="SignalP"/>
    </source>
</evidence>
<dbReference type="RefSeq" id="WP_378244559.1">
    <property type="nucleotide sequence ID" value="NZ_JBHSKF010000002.1"/>
</dbReference>
<sequence>MERPIRGAARRLAASTVVLVAAALAATGLAGTASAAPDRTAAKANSHWLAGQLSADGTLENPLGAALPDHGLMIDVLYAMHASGNARLAAPIVDYLDDRGHASDYFTWDGLVPDMGYDAIIVGGAAAKILVAAQVSGRDPRNFDGYDMVEEVTLAIKRSGPDRGRVSNYSKNPDFADFVSNDANMFGQSLAVIGLAAAGANDQLAIDTLLTQQCSEGYFRIFFGYIPTEETGDHVTPNGYKVSTCDEGMPFDQSAPDGDATGFALSAMLAARAAGASGLDAPIARTVAWLETNQDNGGGWGGGVNTEAPNTNSTGLIVQALAQAGGSDAAIGRGVEYLRSAQAGSADADTGLTGDIGAIAYNPQQYRDAKGTGISGVDTWIRASAQASLGLSQVGFYDLALGRVPGGGEEPTTPPTTSPTTTKPTKKPTPTTTPAREQPTTSTTRPSRSPRAGAPAPRPGLPTTLVPPTTAPPPPPPAATPAARHAAHLAGQLIGGDHIEVTQNGETFVDYDATADLALALRTLGEQPEAAGRATDFLLDPASVKAYAHGAPYEKADAAYAEPLAKLIVLARFHRAGDSVLTPLRDALAALRAPDGRFTDTGEFADSGGTVRAHAWASLATIADPTSDGAAEPVAALIAAQCADGGFPAKLGAGECAESDPAATAVAVLALNAVPANTPPRAPGAGAPAGWSAERAPALARAATALDALPGADGLVRGPDGKPDVALSAAVAGARNATGRDVGTTKQAFTGLMAPDGSVTGVPAESARAAAAGVAGRSWLSAPGAPVFPAMGVSTAIVDGSGAAPSSATAKPWAPFACTGIGLLTAAVLFFLLRNTFRNPKAVSR</sequence>
<feature type="chain" id="PRO_5047146532" description="Prenyltransferase/squalene oxidase-like repeat protein" evidence="3">
    <location>
        <begin position="36"/>
        <end position="845"/>
    </location>
</feature>
<evidence type="ECO:0000256" key="1">
    <source>
        <dbReference type="SAM" id="MobiDB-lite"/>
    </source>
</evidence>
<dbReference type="EMBL" id="JBHSKF010000002">
    <property type="protein sequence ID" value="MFC5286537.1"/>
    <property type="molecule type" value="Genomic_DNA"/>
</dbReference>
<dbReference type="Gene3D" id="1.50.10.20">
    <property type="match status" value="2"/>
</dbReference>
<evidence type="ECO:0000313" key="4">
    <source>
        <dbReference type="EMBL" id="MFC5286537.1"/>
    </source>
</evidence>
<organism evidence="4 5">
    <name type="scientific">Actinokineospora guangxiensis</name>
    <dbReference type="NCBI Taxonomy" id="1490288"/>
    <lineage>
        <taxon>Bacteria</taxon>
        <taxon>Bacillati</taxon>
        <taxon>Actinomycetota</taxon>
        <taxon>Actinomycetes</taxon>
        <taxon>Pseudonocardiales</taxon>
        <taxon>Pseudonocardiaceae</taxon>
        <taxon>Actinokineospora</taxon>
    </lineage>
</organism>
<feature type="signal peptide" evidence="3">
    <location>
        <begin position="1"/>
        <end position="35"/>
    </location>
</feature>
<keyword evidence="3" id="KW-0732">Signal</keyword>
<keyword evidence="2" id="KW-0812">Transmembrane</keyword>
<dbReference type="InterPro" id="IPR008930">
    <property type="entry name" value="Terpenoid_cyclase/PrenylTrfase"/>
</dbReference>
<evidence type="ECO:0000313" key="5">
    <source>
        <dbReference type="Proteomes" id="UP001596157"/>
    </source>
</evidence>
<name>A0ABW0EHT3_9PSEU</name>
<feature type="region of interest" description="Disordered" evidence="1">
    <location>
        <begin position="402"/>
        <end position="484"/>
    </location>
</feature>
<feature type="compositionally biased region" description="Low complexity" evidence="1">
    <location>
        <begin position="418"/>
        <end position="468"/>
    </location>
</feature>
<keyword evidence="5" id="KW-1185">Reference proteome</keyword>
<proteinExistence type="predicted"/>
<evidence type="ECO:0008006" key="6">
    <source>
        <dbReference type="Google" id="ProtNLM"/>
    </source>
</evidence>
<gene>
    <name evidence="4" type="ORF">ACFPM7_05690</name>
</gene>
<dbReference type="SUPFAM" id="SSF48239">
    <property type="entry name" value="Terpenoid cyclases/Protein prenyltransferases"/>
    <property type="match status" value="2"/>
</dbReference>
<feature type="transmembrane region" description="Helical" evidence="2">
    <location>
        <begin position="813"/>
        <end position="833"/>
    </location>
</feature>
<protein>
    <recommendedName>
        <fullName evidence="6">Prenyltransferase/squalene oxidase-like repeat protein</fullName>
    </recommendedName>
</protein>
<keyword evidence="2" id="KW-1133">Transmembrane helix</keyword>
<accession>A0ABW0EHT3</accession>
<evidence type="ECO:0000256" key="2">
    <source>
        <dbReference type="SAM" id="Phobius"/>
    </source>
</evidence>